<keyword evidence="1" id="KW-1133">Transmembrane helix</keyword>
<keyword evidence="3" id="KW-1185">Reference proteome</keyword>
<dbReference type="EMBL" id="VFQX01000007">
    <property type="protein sequence ID" value="KAF0983032.1"/>
    <property type="molecule type" value="Genomic_DNA"/>
</dbReference>
<comment type="caution">
    <text evidence="2">The sequence shown here is derived from an EMBL/GenBank/DDBJ whole genome shotgun (WGS) entry which is preliminary data.</text>
</comment>
<dbReference type="VEuPathDB" id="AmoebaDB:FDP41_011010"/>
<gene>
    <name evidence="2" type="ORF">FDP41_011010</name>
</gene>
<evidence type="ECO:0000313" key="3">
    <source>
        <dbReference type="Proteomes" id="UP000444721"/>
    </source>
</evidence>
<name>A0A6A5C7Z5_NAEFO</name>
<dbReference type="Proteomes" id="UP000444721">
    <property type="component" value="Unassembled WGS sequence"/>
</dbReference>
<dbReference type="OrthoDB" id="10643450at2759"/>
<feature type="transmembrane region" description="Helical" evidence="1">
    <location>
        <begin position="40"/>
        <end position="65"/>
    </location>
</feature>
<dbReference type="AlphaFoldDB" id="A0A6A5C7Z5"/>
<dbReference type="GeneID" id="68118225"/>
<proteinExistence type="predicted"/>
<reference evidence="2 3" key="1">
    <citation type="journal article" date="2019" name="Sci. Rep.">
        <title>Nanopore sequencing improves the draft genome of the human pathogenic amoeba Naegleria fowleri.</title>
        <authorList>
            <person name="Liechti N."/>
            <person name="Schurch N."/>
            <person name="Bruggmann R."/>
            <person name="Wittwer M."/>
        </authorList>
    </citation>
    <scope>NUCLEOTIDE SEQUENCE [LARGE SCALE GENOMIC DNA]</scope>
    <source>
        <strain evidence="2 3">ATCC 30894</strain>
    </source>
</reference>
<keyword evidence="1" id="KW-0812">Transmembrane</keyword>
<evidence type="ECO:0000256" key="1">
    <source>
        <dbReference type="SAM" id="Phobius"/>
    </source>
</evidence>
<keyword evidence="1" id="KW-0472">Membrane</keyword>
<organism evidence="2 3">
    <name type="scientific">Naegleria fowleri</name>
    <name type="common">Brain eating amoeba</name>
    <dbReference type="NCBI Taxonomy" id="5763"/>
    <lineage>
        <taxon>Eukaryota</taxon>
        <taxon>Discoba</taxon>
        <taxon>Heterolobosea</taxon>
        <taxon>Tetramitia</taxon>
        <taxon>Eutetramitia</taxon>
        <taxon>Vahlkampfiidae</taxon>
        <taxon>Naegleria</taxon>
    </lineage>
</organism>
<accession>A0A6A5C7Z5</accession>
<evidence type="ECO:0000313" key="2">
    <source>
        <dbReference type="EMBL" id="KAF0983032.1"/>
    </source>
</evidence>
<dbReference type="RefSeq" id="XP_044567745.1">
    <property type="nucleotide sequence ID" value="XM_044701373.1"/>
</dbReference>
<dbReference type="VEuPathDB" id="AmoebaDB:NF0086740"/>
<protein>
    <submittedName>
        <fullName evidence="2">Uncharacterized protein</fullName>
    </submittedName>
</protein>
<sequence>MEDQTGNDTEVPCLLSLSFDSRKIVSNGDKQLLQVCIDDASLWCLLAILFIVFVLIVLIVLMMRWSTLSFSPHMKCCFFNVCLNPVYDSQKWCASLFSSCSSSTVADNCALELFDDHHHHPRSSLVENGILLDEDAITTMQHHVSHQLRTASMAIGGSLDILKEFLDQETVAQDDSSSRSVYCECRHHPMKSFRSSSERLELLNYIEQANEMLLSLAVEIAGKSMVSTDR</sequence>